<evidence type="ECO:0000256" key="1">
    <source>
        <dbReference type="PROSITE-ProRule" id="PRU00047"/>
    </source>
</evidence>
<accession>A0ABM1LWZ4</accession>
<feature type="compositionally biased region" description="Polar residues" evidence="2">
    <location>
        <begin position="203"/>
        <end position="217"/>
    </location>
</feature>
<dbReference type="SUPFAM" id="SSF57756">
    <property type="entry name" value="Retrovirus zinc finger-like domains"/>
    <property type="match status" value="1"/>
</dbReference>
<dbReference type="Gene3D" id="2.40.70.10">
    <property type="entry name" value="Acid Proteases"/>
    <property type="match status" value="1"/>
</dbReference>
<dbReference type="RefSeq" id="XP_016651921.1">
    <property type="nucleotide sequence ID" value="XM_016796435.1"/>
</dbReference>
<dbReference type="SMART" id="SM00343">
    <property type="entry name" value="ZnF_C2HC"/>
    <property type="match status" value="1"/>
</dbReference>
<dbReference type="InterPro" id="IPR001878">
    <property type="entry name" value="Znf_CCHC"/>
</dbReference>
<dbReference type="CDD" id="cd00303">
    <property type="entry name" value="retropepsin_like"/>
    <property type="match status" value="1"/>
</dbReference>
<evidence type="ECO:0000259" key="4">
    <source>
        <dbReference type="PROSITE" id="PS50158"/>
    </source>
</evidence>
<dbReference type="GeneID" id="107881759"/>
<keyword evidence="1" id="KW-0862">Zinc</keyword>
<dbReference type="InterPro" id="IPR005162">
    <property type="entry name" value="Retrotrans_gag_dom"/>
</dbReference>
<evidence type="ECO:0000256" key="2">
    <source>
        <dbReference type="SAM" id="MobiDB-lite"/>
    </source>
</evidence>
<organism evidence="5 6">
    <name type="scientific">Prunus mume</name>
    <name type="common">Japanese apricot</name>
    <name type="synonym">Armeniaca mume</name>
    <dbReference type="NCBI Taxonomy" id="102107"/>
    <lineage>
        <taxon>Eukaryota</taxon>
        <taxon>Viridiplantae</taxon>
        <taxon>Streptophyta</taxon>
        <taxon>Embryophyta</taxon>
        <taxon>Tracheophyta</taxon>
        <taxon>Spermatophyta</taxon>
        <taxon>Magnoliopsida</taxon>
        <taxon>eudicotyledons</taxon>
        <taxon>Gunneridae</taxon>
        <taxon>Pentapetalae</taxon>
        <taxon>rosids</taxon>
        <taxon>fabids</taxon>
        <taxon>Rosales</taxon>
        <taxon>Rosaceae</taxon>
        <taxon>Amygdaloideae</taxon>
        <taxon>Amygdaleae</taxon>
        <taxon>Prunus</taxon>
    </lineage>
</organism>
<proteinExistence type="predicted"/>
<dbReference type="PANTHER" id="PTHR35046">
    <property type="entry name" value="ZINC KNUCKLE (CCHC-TYPE) FAMILY PROTEIN"/>
    <property type="match status" value="1"/>
</dbReference>
<keyword evidence="3" id="KW-0472">Membrane</keyword>
<dbReference type="Pfam" id="PF03732">
    <property type="entry name" value="Retrotrans_gag"/>
    <property type="match status" value="1"/>
</dbReference>
<gene>
    <name evidence="6" type="primary">LOC107881759</name>
</gene>
<name>A0ABM1LWZ4_PRUMU</name>
<dbReference type="InterPro" id="IPR021109">
    <property type="entry name" value="Peptidase_aspartic_dom_sf"/>
</dbReference>
<keyword evidence="3" id="KW-1133">Transmembrane helix</keyword>
<reference evidence="6" key="2">
    <citation type="submission" date="2025-08" db="UniProtKB">
        <authorList>
            <consortium name="RefSeq"/>
        </authorList>
    </citation>
    <scope>IDENTIFICATION</scope>
</reference>
<feature type="transmembrane region" description="Helical" evidence="3">
    <location>
        <begin position="675"/>
        <end position="695"/>
    </location>
</feature>
<evidence type="ECO:0000313" key="6">
    <source>
        <dbReference type="RefSeq" id="XP_016651921.1"/>
    </source>
</evidence>
<keyword evidence="1" id="KW-0479">Metal-binding</keyword>
<keyword evidence="3" id="KW-0812">Transmembrane</keyword>
<dbReference type="PROSITE" id="PS50158">
    <property type="entry name" value="ZF_CCHC"/>
    <property type="match status" value="1"/>
</dbReference>
<evidence type="ECO:0000256" key="3">
    <source>
        <dbReference type="SAM" id="Phobius"/>
    </source>
</evidence>
<dbReference type="PANTHER" id="PTHR35046:SF26">
    <property type="entry name" value="RNA-DIRECTED DNA POLYMERASE"/>
    <property type="match status" value="1"/>
</dbReference>
<keyword evidence="5" id="KW-1185">Reference proteome</keyword>
<dbReference type="Proteomes" id="UP000694861">
    <property type="component" value="Linkage group LG8"/>
</dbReference>
<sequence>MHVEDYLDWEASLENYFEWKPMAEDRKVLFVKLKLKSTALQWWKRVEEQRARQGKQKINTWDRMKSKLRKQFLPADYTMELYEQFHNLKQRDMSVEEYTSEFNNLSIRVGLNETNEQMTSRYLSGLNQTIRDEMGVVRLFNLEDARQYALMAERRLPRRGGKRAVSSHPDTGSQSDEEANPSTRIGGRNLGANKSEKGKETTQFHPPNGANVKNSKAGSTSQARCFNCGEAGHKSYACPQRRINLVGDKINFPEPSYDVYGNEEEVIDLLPVEGECLLVRRVMTTPKVEEEDWRRHNIFRTRVLCGEKVCNVIFDGGSSENIISKEAVEKLKLPIEKHPNPYKVAWFRKGSEVPITSRCLVKFTIGNTIEDEAWCDVVPTDACHILLGRPWLFDKDMMHSTKANTYSFYKDGRKWTLQSLEEGFCHEFDIESKKVAFVYPLVTKKDVEGASNKLEDDNTLNLKDPPVFDCCLEEDCEVCLGIEKASDKVFGESKQAESSVILKAVNQEEAGFELLKQHNQPTFEGKVIQEILGGIVGDELNSFKGDTYEYADFLGVDSFNFQTTKNVIDLVRLLVFSVKSFWAESLAAEDIWYCSRRIKYSKYLFLWCGKVQYQGQSSMDNLSKRRLCLGGFHQTIGIRGRILPNPVELMQEHLLDFPNLSGHQPIRLSFSYIKLIGYFITCFPILTRIWFIFLFRF</sequence>
<feature type="domain" description="CCHC-type" evidence="4">
    <location>
        <begin position="224"/>
        <end position="240"/>
    </location>
</feature>
<dbReference type="InterPro" id="IPR036875">
    <property type="entry name" value="Znf_CCHC_sf"/>
</dbReference>
<protein>
    <submittedName>
        <fullName evidence="6">Uncharacterized protein LOC107881759</fullName>
    </submittedName>
</protein>
<keyword evidence="1" id="KW-0863">Zinc-finger</keyword>
<evidence type="ECO:0000313" key="5">
    <source>
        <dbReference type="Proteomes" id="UP000694861"/>
    </source>
</evidence>
<reference evidence="5" key="1">
    <citation type="journal article" date="2012" name="Nat. Commun.">
        <title>The genome of Prunus mume.</title>
        <authorList>
            <person name="Zhang Q."/>
            <person name="Chen W."/>
            <person name="Sun L."/>
            <person name="Zhao F."/>
            <person name="Huang B."/>
            <person name="Yang W."/>
            <person name="Tao Y."/>
            <person name="Wang J."/>
            <person name="Yuan Z."/>
            <person name="Fan G."/>
            <person name="Xing Z."/>
            <person name="Han C."/>
            <person name="Pan H."/>
            <person name="Zhong X."/>
            <person name="Shi W."/>
            <person name="Liang X."/>
            <person name="Du D."/>
            <person name="Sun F."/>
            <person name="Xu Z."/>
            <person name="Hao R."/>
            <person name="Lv T."/>
            <person name="Lv Y."/>
            <person name="Zheng Z."/>
            <person name="Sun M."/>
            <person name="Luo L."/>
            <person name="Cai M."/>
            <person name="Gao Y."/>
            <person name="Wang J."/>
            <person name="Yin Y."/>
            <person name="Xu X."/>
            <person name="Cheng T."/>
            <person name="Wang J."/>
        </authorList>
    </citation>
    <scope>NUCLEOTIDE SEQUENCE [LARGE SCALE GENOMIC DNA]</scope>
</reference>
<feature type="region of interest" description="Disordered" evidence="2">
    <location>
        <begin position="157"/>
        <end position="217"/>
    </location>
</feature>
<dbReference type="Gene3D" id="4.10.60.10">
    <property type="entry name" value="Zinc finger, CCHC-type"/>
    <property type="match status" value="1"/>
</dbReference>